<reference evidence="2 3" key="1">
    <citation type="submission" date="2024-04" db="EMBL/GenBank/DDBJ databases">
        <authorList>
            <person name="Wu Y.S."/>
            <person name="Zhang L."/>
        </authorList>
    </citation>
    <scope>NUCLEOTIDE SEQUENCE [LARGE SCALE GENOMIC DNA]</scope>
    <source>
        <strain evidence="2 3">KG-01</strain>
    </source>
</reference>
<proteinExistence type="predicted"/>
<feature type="signal peptide" evidence="1">
    <location>
        <begin position="1"/>
        <end position="22"/>
    </location>
</feature>
<feature type="chain" id="PRO_5045058985" evidence="1">
    <location>
        <begin position="23"/>
        <end position="147"/>
    </location>
</feature>
<accession>A0ABU9LM52</accession>
<comment type="caution">
    <text evidence="2">The sequence shown here is derived from an EMBL/GenBank/DDBJ whole genome shotgun (WGS) entry which is preliminary data.</text>
</comment>
<dbReference type="EMBL" id="JBCEWA010000003">
    <property type="protein sequence ID" value="MEL5987731.1"/>
    <property type="molecule type" value="Genomic_DNA"/>
</dbReference>
<organism evidence="2 3">
    <name type="scientific">Kurthia gibsonii</name>
    <dbReference type="NCBI Taxonomy" id="33946"/>
    <lineage>
        <taxon>Bacteria</taxon>
        <taxon>Bacillati</taxon>
        <taxon>Bacillota</taxon>
        <taxon>Bacilli</taxon>
        <taxon>Bacillales</taxon>
        <taxon>Caryophanaceae</taxon>
        <taxon>Kurthia</taxon>
    </lineage>
</organism>
<dbReference type="RefSeq" id="WP_342302732.1">
    <property type="nucleotide sequence ID" value="NZ_JBCEWA010000003.1"/>
</dbReference>
<keyword evidence="3" id="KW-1185">Reference proteome</keyword>
<evidence type="ECO:0000313" key="3">
    <source>
        <dbReference type="Proteomes" id="UP001398420"/>
    </source>
</evidence>
<name>A0ABU9LM52_9BACL</name>
<evidence type="ECO:0000313" key="2">
    <source>
        <dbReference type="EMBL" id="MEL5987731.1"/>
    </source>
</evidence>
<protein>
    <submittedName>
        <fullName evidence="2">Uncharacterized protein</fullName>
    </submittedName>
</protein>
<sequence length="147" mass="16609">MKKIFFILILLCVSLTTYMVVAKTPKEQSLQHDILNNIQLSKVKANTLISPEDQIYQIDSDDSSTLLSLVESMSVKKAKIKDPKNYTSISFSGAGGSFQLFIYENAYITIPTQDTDTVYEIIEPKLAKRLLDVTNKIQEDKQNLLSK</sequence>
<keyword evidence="1" id="KW-0732">Signal</keyword>
<evidence type="ECO:0000256" key="1">
    <source>
        <dbReference type="SAM" id="SignalP"/>
    </source>
</evidence>
<gene>
    <name evidence="2" type="ORF">AAF454_04815</name>
</gene>
<dbReference type="Proteomes" id="UP001398420">
    <property type="component" value="Unassembled WGS sequence"/>
</dbReference>